<evidence type="ECO:0000313" key="2">
    <source>
        <dbReference type="EMBL" id="ADN75985.1"/>
    </source>
</evidence>
<dbReference type="STRING" id="550540.Fbal_1782"/>
<reference evidence="2 3" key="1">
    <citation type="journal article" date="2010" name="Stand. Genomic Sci.">
        <title>Complete genome sequence of Ferrimonas balearica type strain (PAT).</title>
        <authorList>
            <person name="Nolan M."/>
            <person name="Sikorski J."/>
            <person name="Davenport K."/>
            <person name="Lucas S."/>
            <person name="Glavina Del Rio T."/>
            <person name="Tice H."/>
            <person name="Cheng J."/>
            <person name="Goodwin L."/>
            <person name="Pitluck S."/>
            <person name="Liolios K."/>
            <person name="Ivanova N."/>
            <person name="Mavromatis K."/>
            <person name="Ovchinnikova G."/>
            <person name="Pati A."/>
            <person name="Chen A."/>
            <person name="Palaniappan K."/>
            <person name="Land M."/>
            <person name="Hauser L."/>
            <person name="Chang Y."/>
            <person name="Jeffries C."/>
            <person name="Tapia R."/>
            <person name="Brettin T."/>
            <person name="Detter J."/>
            <person name="Han C."/>
            <person name="Yasawong M."/>
            <person name="Rohde M."/>
            <person name="Tindall B."/>
            <person name="Goker M."/>
            <person name="Woyke T."/>
            <person name="Bristow J."/>
            <person name="Eisen J."/>
            <person name="Markowitz V."/>
            <person name="Hugenholtz P."/>
            <person name="Kyrpides N."/>
            <person name="Klenk H."/>
            <person name="Lapidus A."/>
        </authorList>
    </citation>
    <scope>NUCLEOTIDE SEQUENCE [LARGE SCALE GENOMIC DNA]</scope>
    <source>
        <strain evidence="3">DSM 9799 / CCM 4581 / KCTC 23876 / PAT</strain>
    </source>
</reference>
<dbReference type="eggNOG" id="ENOG5030NDG">
    <property type="taxonomic scope" value="Bacteria"/>
</dbReference>
<feature type="chain" id="PRO_5003151827" description="Secreted protein" evidence="1">
    <location>
        <begin position="23"/>
        <end position="108"/>
    </location>
</feature>
<dbReference type="RefSeq" id="WP_013345291.1">
    <property type="nucleotide sequence ID" value="NC_014541.1"/>
</dbReference>
<name>E1SS30_FERBD</name>
<keyword evidence="1" id="KW-0732">Signal</keyword>
<dbReference type="GeneID" id="67181985"/>
<evidence type="ECO:0000313" key="3">
    <source>
        <dbReference type="Proteomes" id="UP000006683"/>
    </source>
</evidence>
<dbReference type="Proteomes" id="UP000006683">
    <property type="component" value="Chromosome"/>
</dbReference>
<proteinExistence type="predicted"/>
<dbReference type="AlphaFoldDB" id="E1SS30"/>
<keyword evidence="3" id="KW-1185">Reference proteome</keyword>
<gene>
    <name evidence="2" type="ordered locus">Fbal_1782</name>
</gene>
<evidence type="ECO:0000256" key="1">
    <source>
        <dbReference type="SAM" id="SignalP"/>
    </source>
</evidence>
<accession>E1SS30</accession>
<evidence type="ECO:0008006" key="4">
    <source>
        <dbReference type="Google" id="ProtNLM"/>
    </source>
</evidence>
<feature type="signal peptide" evidence="1">
    <location>
        <begin position="1"/>
        <end position="22"/>
    </location>
</feature>
<dbReference type="KEGG" id="fbl:Fbal_1782"/>
<protein>
    <recommendedName>
        <fullName evidence="4">Secreted protein</fullName>
    </recommendedName>
</protein>
<dbReference type="EMBL" id="CP002209">
    <property type="protein sequence ID" value="ADN75985.1"/>
    <property type="molecule type" value="Genomic_DNA"/>
</dbReference>
<dbReference type="HOGENOM" id="CLU_148087_0_0_6"/>
<sequence>MNKKSLLCALPASLFLFSASSAAHFGLMECWFEQDRSEIHCKTGWTDGGQASNYDIKLFDYDDNLLAIERTNSESHVTFPAPGGDFYLVFDPGHESPVEVDVVEMKDR</sequence>
<dbReference type="OrthoDB" id="363007at2"/>
<organism evidence="2 3">
    <name type="scientific">Ferrimonas balearica (strain DSM 9799 / CCM 4581 / KCTC 23876 / PAT)</name>
    <dbReference type="NCBI Taxonomy" id="550540"/>
    <lineage>
        <taxon>Bacteria</taxon>
        <taxon>Pseudomonadati</taxon>
        <taxon>Pseudomonadota</taxon>
        <taxon>Gammaproteobacteria</taxon>
        <taxon>Alteromonadales</taxon>
        <taxon>Ferrimonadaceae</taxon>
        <taxon>Ferrimonas</taxon>
    </lineage>
</organism>